<feature type="transmembrane region" description="Helical" evidence="7">
    <location>
        <begin position="224"/>
        <end position="244"/>
    </location>
</feature>
<feature type="transmembrane region" description="Helical" evidence="7">
    <location>
        <begin position="64"/>
        <end position="86"/>
    </location>
</feature>
<comment type="subcellular location">
    <subcellularLocation>
        <location evidence="1">Membrane</location>
        <topology evidence="1">Multi-pass membrane protein</topology>
    </subcellularLocation>
</comment>
<keyword evidence="4 7" id="KW-1133">Transmembrane helix</keyword>
<evidence type="ECO:0000256" key="3">
    <source>
        <dbReference type="ARBA" id="ARBA00022692"/>
    </source>
</evidence>
<dbReference type="AlphaFoldDB" id="A0A9W9T0J0"/>
<evidence type="ECO:0000256" key="4">
    <source>
        <dbReference type="ARBA" id="ARBA00022989"/>
    </source>
</evidence>
<dbReference type="GeneID" id="83180220"/>
<dbReference type="RefSeq" id="XP_058309457.1">
    <property type="nucleotide sequence ID" value="XM_058452919.1"/>
</dbReference>
<protein>
    <submittedName>
        <fullName evidence="8">GPR1/FUN34/YaaH-class plasma membrane protein</fullName>
    </submittedName>
</protein>
<keyword evidence="9" id="KW-1185">Reference proteome</keyword>
<feature type="region of interest" description="Disordered" evidence="6">
    <location>
        <begin position="1"/>
        <end position="24"/>
    </location>
</feature>
<dbReference type="Pfam" id="PF01184">
    <property type="entry name" value="Gpr1_Fun34_YaaH"/>
    <property type="match status" value="1"/>
</dbReference>
<evidence type="ECO:0000313" key="8">
    <source>
        <dbReference type="EMBL" id="KAJ5204978.1"/>
    </source>
</evidence>
<dbReference type="PANTHER" id="PTHR31123:SF4">
    <property type="entry name" value="PROTEIN ALCS"/>
    <property type="match status" value="1"/>
</dbReference>
<dbReference type="InterPro" id="IPR051633">
    <property type="entry name" value="AceTr"/>
</dbReference>
<evidence type="ECO:0000256" key="6">
    <source>
        <dbReference type="SAM" id="MobiDB-lite"/>
    </source>
</evidence>
<evidence type="ECO:0000256" key="7">
    <source>
        <dbReference type="SAM" id="Phobius"/>
    </source>
</evidence>
<organism evidence="8 9">
    <name type="scientific">Penicillium cinerascens</name>
    <dbReference type="NCBI Taxonomy" id="70096"/>
    <lineage>
        <taxon>Eukaryota</taxon>
        <taxon>Fungi</taxon>
        <taxon>Dikarya</taxon>
        <taxon>Ascomycota</taxon>
        <taxon>Pezizomycotina</taxon>
        <taxon>Eurotiomycetes</taxon>
        <taxon>Eurotiomycetidae</taxon>
        <taxon>Eurotiales</taxon>
        <taxon>Aspergillaceae</taxon>
        <taxon>Penicillium</taxon>
    </lineage>
</organism>
<feature type="transmembrane region" description="Helical" evidence="7">
    <location>
        <begin position="164"/>
        <end position="184"/>
    </location>
</feature>
<accession>A0A9W9T0J0</accession>
<feature type="transmembrane region" description="Helical" evidence="7">
    <location>
        <begin position="191"/>
        <end position="212"/>
    </location>
</feature>
<dbReference type="PANTHER" id="PTHR31123">
    <property type="entry name" value="ACCUMULATION OF DYADS PROTEIN 2-RELATED"/>
    <property type="match status" value="1"/>
</dbReference>
<dbReference type="GO" id="GO:0005886">
    <property type="term" value="C:plasma membrane"/>
    <property type="evidence" value="ECO:0007669"/>
    <property type="project" value="TreeGrafter"/>
</dbReference>
<proteinExistence type="inferred from homology"/>
<dbReference type="InterPro" id="IPR000791">
    <property type="entry name" value="Gpr1/Fun34/SatP-like"/>
</dbReference>
<evidence type="ECO:0000313" key="9">
    <source>
        <dbReference type="Proteomes" id="UP001150904"/>
    </source>
</evidence>
<dbReference type="Proteomes" id="UP001150904">
    <property type="component" value="Unassembled WGS sequence"/>
</dbReference>
<name>A0A9W9T0J0_9EURO</name>
<dbReference type="GO" id="GO:0015123">
    <property type="term" value="F:acetate transmembrane transporter activity"/>
    <property type="evidence" value="ECO:0007669"/>
    <property type="project" value="TreeGrafter"/>
</dbReference>
<keyword evidence="5 7" id="KW-0472">Membrane</keyword>
<comment type="similarity">
    <text evidence="2">Belongs to the acetate uptake transporter (AceTr) (TC 2.A.96) family.</text>
</comment>
<feature type="compositionally biased region" description="Basic and acidic residues" evidence="6">
    <location>
        <begin position="1"/>
        <end position="13"/>
    </location>
</feature>
<comment type="caution">
    <text evidence="8">The sequence shown here is derived from an EMBL/GenBank/DDBJ whole genome shotgun (WGS) entry which is preliminary data.</text>
</comment>
<feature type="transmembrane region" description="Helical" evidence="7">
    <location>
        <begin position="122"/>
        <end position="144"/>
    </location>
</feature>
<dbReference type="EMBL" id="JAPQKR010000012">
    <property type="protein sequence ID" value="KAJ5204978.1"/>
    <property type="molecule type" value="Genomic_DNA"/>
</dbReference>
<evidence type="ECO:0000256" key="5">
    <source>
        <dbReference type="ARBA" id="ARBA00023136"/>
    </source>
</evidence>
<keyword evidence="3 7" id="KW-0812">Transmembrane</keyword>
<gene>
    <name evidence="8" type="ORF">N7498_005857</name>
</gene>
<sequence>MKGHDQILRDDSNTSHGEPGAMPALTQVPTSVTLSAEQFEKLYLSPMMHRQPALAKNLGNPTPLGLGAFVLTAAPLACCLMAWRGAGGGGAAFSGVLILFGGLLLVIAGILEFILGNTFPSIVFGHLGAFCLAFGASMTPAFNSAAPYSPDGTNTLAGLHSAEFVNTFAFFFLFMAVLMVIYIVCASRTNLPFFLIFACLLIVFALLAAAYWKLGEGNEAMGNRLTVGAGAALFAATMFGFYLLTAQLLDSVGFPLSLPVGDLSGLFARAHRQSDPELATDANGKY</sequence>
<reference evidence="8" key="2">
    <citation type="journal article" date="2023" name="IMA Fungus">
        <title>Comparative genomic study of the Penicillium genus elucidates a diverse pangenome and 15 lateral gene transfer events.</title>
        <authorList>
            <person name="Petersen C."/>
            <person name="Sorensen T."/>
            <person name="Nielsen M.R."/>
            <person name="Sondergaard T.E."/>
            <person name="Sorensen J.L."/>
            <person name="Fitzpatrick D.A."/>
            <person name="Frisvad J.C."/>
            <person name="Nielsen K.L."/>
        </authorList>
    </citation>
    <scope>NUCLEOTIDE SEQUENCE</scope>
    <source>
        <strain evidence="8">IBT 15544</strain>
    </source>
</reference>
<feature type="transmembrane region" description="Helical" evidence="7">
    <location>
        <begin position="92"/>
        <end position="115"/>
    </location>
</feature>
<evidence type="ECO:0000256" key="1">
    <source>
        <dbReference type="ARBA" id="ARBA00004141"/>
    </source>
</evidence>
<reference evidence="8" key="1">
    <citation type="submission" date="2022-12" db="EMBL/GenBank/DDBJ databases">
        <authorList>
            <person name="Petersen C."/>
        </authorList>
    </citation>
    <scope>NUCLEOTIDE SEQUENCE</scope>
    <source>
        <strain evidence="8">IBT 15544</strain>
    </source>
</reference>
<evidence type="ECO:0000256" key="2">
    <source>
        <dbReference type="ARBA" id="ARBA00005587"/>
    </source>
</evidence>
<dbReference type="OrthoDB" id="3648309at2759"/>